<feature type="region of interest" description="Disordered" evidence="1">
    <location>
        <begin position="93"/>
        <end position="126"/>
    </location>
</feature>
<dbReference type="EMBL" id="JARBHB010000005">
    <property type="protein sequence ID" value="KAJ8882516.1"/>
    <property type="molecule type" value="Genomic_DNA"/>
</dbReference>
<dbReference type="Proteomes" id="UP001159363">
    <property type="component" value="Chromosome 4"/>
</dbReference>
<protein>
    <submittedName>
        <fullName evidence="2">Uncharacterized protein</fullName>
    </submittedName>
</protein>
<evidence type="ECO:0000313" key="3">
    <source>
        <dbReference type="Proteomes" id="UP001159363"/>
    </source>
</evidence>
<gene>
    <name evidence="2" type="ORF">PR048_014327</name>
</gene>
<keyword evidence="3" id="KW-1185">Reference proteome</keyword>
<name>A0ABQ9HEA8_9NEOP</name>
<accession>A0ABQ9HEA8</accession>
<proteinExistence type="predicted"/>
<reference evidence="2 3" key="1">
    <citation type="submission" date="2023-02" db="EMBL/GenBank/DDBJ databases">
        <title>LHISI_Scaffold_Assembly.</title>
        <authorList>
            <person name="Stuart O.P."/>
            <person name="Cleave R."/>
            <person name="Magrath M.J.L."/>
            <person name="Mikheyev A.S."/>
        </authorList>
    </citation>
    <scope>NUCLEOTIDE SEQUENCE [LARGE SCALE GENOMIC DNA]</scope>
    <source>
        <strain evidence="2">Daus_M_001</strain>
        <tissue evidence="2">Leg muscle</tissue>
    </source>
</reference>
<sequence>MRSFHNEYRTPNVLHDNRSTGSFPGGLDDKVFLAAMVGSGGGGGGGWRSVGVISAVTRWCPLCNHRRPAGDGVEGWREGEGCAGGRVGVVFQRPRSPSTRMPCGPIDASEGAARFPLHPGNDCPSG</sequence>
<feature type="region of interest" description="Disordered" evidence="1">
    <location>
        <begin position="1"/>
        <end position="21"/>
    </location>
</feature>
<evidence type="ECO:0000313" key="2">
    <source>
        <dbReference type="EMBL" id="KAJ8882516.1"/>
    </source>
</evidence>
<comment type="caution">
    <text evidence="2">The sequence shown here is derived from an EMBL/GenBank/DDBJ whole genome shotgun (WGS) entry which is preliminary data.</text>
</comment>
<organism evidence="2 3">
    <name type="scientific">Dryococelus australis</name>
    <dbReference type="NCBI Taxonomy" id="614101"/>
    <lineage>
        <taxon>Eukaryota</taxon>
        <taxon>Metazoa</taxon>
        <taxon>Ecdysozoa</taxon>
        <taxon>Arthropoda</taxon>
        <taxon>Hexapoda</taxon>
        <taxon>Insecta</taxon>
        <taxon>Pterygota</taxon>
        <taxon>Neoptera</taxon>
        <taxon>Polyneoptera</taxon>
        <taxon>Phasmatodea</taxon>
        <taxon>Verophasmatodea</taxon>
        <taxon>Anareolatae</taxon>
        <taxon>Phasmatidae</taxon>
        <taxon>Eurycanthinae</taxon>
        <taxon>Dryococelus</taxon>
    </lineage>
</organism>
<evidence type="ECO:0000256" key="1">
    <source>
        <dbReference type="SAM" id="MobiDB-lite"/>
    </source>
</evidence>